<evidence type="ECO:0000313" key="2">
    <source>
        <dbReference type="EMBL" id="KAB8297949.1"/>
    </source>
</evidence>
<keyword evidence="1" id="KW-0812">Transmembrane</keyword>
<sequence length="71" mass="8008">MSPALYYVASPLLFDSLLYVTLMLNLPEPRDSKLWVGNPPDVVVVDNSFTLPPLPEQTLYISSQFAYISIF</sequence>
<evidence type="ECO:0000313" key="3">
    <source>
        <dbReference type="Proteomes" id="UP000326757"/>
    </source>
</evidence>
<protein>
    <submittedName>
        <fullName evidence="2">Uncharacterized protein</fullName>
    </submittedName>
</protein>
<name>A0A5N6K5U9_MONLA</name>
<accession>A0A5N6K5U9</accession>
<evidence type="ECO:0000256" key="1">
    <source>
        <dbReference type="SAM" id="Phobius"/>
    </source>
</evidence>
<gene>
    <name evidence="2" type="ORF">EYC80_001729</name>
</gene>
<proteinExistence type="predicted"/>
<dbReference type="EMBL" id="VIGI01000007">
    <property type="protein sequence ID" value="KAB8297949.1"/>
    <property type="molecule type" value="Genomic_DNA"/>
</dbReference>
<organism evidence="2 3">
    <name type="scientific">Monilinia laxa</name>
    <name type="common">Brown rot fungus</name>
    <name type="synonym">Sclerotinia laxa</name>
    <dbReference type="NCBI Taxonomy" id="61186"/>
    <lineage>
        <taxon>Eukaryota</taxon>
        <taxon>Fungi</taxon>
        <taxon>Dikarya</taxon>
        <taxon>Ascomycota</taxon>
        <taxon>Pezizomycotina</taxon>
        <taxon>Leotiomycetes</taxon>
        <taxon>Helotiales</taxon>
        <taxon>Sclerotiniaceae</taxon>
        <taxon>Monilinia</taxon>
    </lineage>
</organism>
<keyword evidence="3" id="KW-1185">Reference proteome</keyword>
<comment type="caution">
    <text evidence="2">The sequence shown here is derived from an EMBL/GenBank/DDBJ whole genome shotgun (WGS) entry which is preliminary data.</text>
</comment>
<dbReference type="Proteomes" id="UP000326757">
    <property type="component" value="Unassembled WGS sequence"/>
</dbReference>
<reference evidence="2 3" key="1">
    <citation type="submission" date="2019-06" db="EMBL/GenBank/DDBJ databases">
        <title>Genome Sequence of the Brown Rot Fungal Pathogen Monilinia laxa.</title>
        <authorList>
            <person name="De Miccolis Angelini R.M."/>
            <person name="Landi L."/>
            <person name="Abate D."/>
            <person name="Pollastro S."/>
            <person name="Romanazzi G."/>
            <person name="Faretra F."/>
        </authorList>
    </citation>
    <scope>NUCLEOTIDE SEQUENCE [LARGE SCALE GENOMIC DNA]</scope>
    <source>
        <strain evidence="2 3">Mlax316</strain>
    </source>
</reference>
<feature type="transmembrane region" description="Helical" evidence="1">
    <location>
        <begin position="6"/>
        <end position="26"/>
    </location>
</feature>
<keyword evidence="1" id="KW-1133">Transmembrane helix</keyword>
<keyword evidence="1" id="KW-0472">Membrane</keyword>
<dbReference type="AlphaFoldDB" id="A0A5N6K5U9"/>